<feature type="region of interest" description="Disordered" evidence="6">
    <location>
        <begin position="1"/>
        <end position="21"/>
    </location>
</feature>
<dbReference type="GeneID" id="39599215"/>
<evidence type="ECO:0000256" key="4">
    <source>
        <dbReference type="ARBA" id="ARBA00023163"/>
    </source>
</evidence>
<dbReference type="PANTHER" id="PTHR15741">
    <property type="entry name" value="BASIC HELIX-LOOP-HELIX ZIP TRANSCRIPTION FACTOR"/>
    <property type="match status" value="1"/>
</dbReference>
<dbReference type="VEuPathDB" id="FungiDB:C8Q69DRAFT_457840"/>
<evidence type="ECO:0000256" key="1">
    <source>
        <dbReference type="ARBA" id="ARBA00004123"/>
    </source>
</evidence>
<reference evidence="8 9" key="1">
    <citation type="journal article" date="2018" name="Front. Microbiol.">
        <title>Genomic and genetic insights into a cosmopolitan fungus, Paecilomyces variotii (Eurotiales).</title>
        <authorList>
            <person name="Urquhart A.S."/>
            <person name="Mondo S.J."/>
            <person name="Makela M.R."/>
            <person name="Hane J.K."/>
            <person name="Wiebenga A."/>
            <person name="He G."/>
            <person name="Mihaltcheva S."/>
            <person name="Pangilinan J."/>
            <person name="Lipzen A."/>
            <person name="Barry K."/>
            <person name="de Vries R.P."/>
            <person name="Grigoriev I.V."/>
            <person name="Idnurm A."/>
        </authorList>
    </citation>
    <scope>NUCLEOTIDE SEQUENCE [LARGE SCALE GENOMIC DNA]</scope>
    <source>
        <strain evidence="8 9">CBS 101075</strain>
    </source>
</reference>
<dbReference type="GO" id="GO:0000981">
    <property type="term" value="F:DNA-binding transcription factor activity, RNA polymerase II-specific"/>
    <property type="evidence" value="ECO:0007669"/>
    <property type="project" value="TreeGrafter"/>
</dbReference>
<dbReference type="STRING" id="264951.A0A443I238"/>
<evidence type="ECO:0000256" key="2">
    <source>
        <dbReference type="ARBA" id="ARBA00023015"/>
    </source>
</evidence>
<dbReference type="PROSITE" id="PS50888">
    <property type="entry name" value="BHLH"/>
    <property type="match status" value="1"/>
</dbReference>
<dbReference type="InterPro" id="IPR036638">
    <property type="entry name" value="HLH_DNA-bd_sf"/>
</dbReference>
<dbReference type="PANTHER" id="PTHR15741:SF27">
    <property type="entry name" value="TRANSCRIPTION FACTOR AP-4"/>
    <property type="match status" value="1"/>
</dbReference>
<dbReference type="GO" id="GO:0046983">
    <property type="term" value="F:protein dimerization activity"/>
    <property type="evidence" value="ECO:0007669"/>
    <property type="project" value="InterPro"/>
</dbReference>
<evidence type="ECO:0000313" key="9">
    <source>
        <dbReference type="Proteomes" id="UP000283841"/>
    </source>
</evidence>
<keyword evidence="3" id="KW-0238">DNA-binding</keyword>
<dbReference type="EMBL" id="RCNU01000002">
    <property type="protein sequence ID" value="RWQ98121.1"/>
    <property type="molecule type" value="Genomic_DNA"/>
</dbReference>
<feature type="domain" description="BHLH" evidence="7">
    <location>
        <begin position="374"/>
        <end position="425"/>
    </location>
</feature>
<evidence type="ECO:0000256" key="5">
    <source>
        <dbReference type="ARBA" id="ARBA00023242"/>
    </source>
</evidence>
<dbReference type="InterPro" id="IPR052207">
    <property type="entry name" value="Max-like/E-box_TFs"/>
</dbReference>
<keyword evidence="5" id="KW-0539">Nucleus</keyword>
<dbReference type="RefSeq" id="XP_028487766.1">
    <property type="nucleotide sequence ID" value="XM_028629938.1"/>
</dbReference>
<keyword evidence="2" id="KW-0805">Transcription regulation</keyword>
<dbReference type="CDD" id="cd11404">
    <property type="entry name" value="bHLHzip_Mlx_like"/>
    <property type="match status" value="1"/>
</dbReference>
<proteinExistence type="predicted"/>
<feature type="region of interest" description="Disordered" evidence="6">
    <location>
        <begin position="268"/>
        <end position="380"/>
    </location>
</feature>
<evidence type="ECO:0000313" key="8">
    <source>
        <dbReference type="EMBL" id="RWQ98121.1"/>
    </source>
</evidence>
<protein>
    <recommendedName>
        <fullName evidence="7">BHLH domain-containing protein</fullName>
    </recommendedName>
</protein>
<name>A0A443I238_BYSSP</name>
<feature type="compositionally biased region" description="Basic and acidic residues" evidence="6">
    <location>
        <begin position="365"/>
        <end position="380"/>
    </location>
</feature>
<evidence type="ECO:0000259" key="7">
    <source>
        <dbReference type="PROSITE" id="PS50888"/>
    </source>
</evidence>
<accession>A0A443I238</accession>
<dbReference type="Proteomes" id="UP000283841">
    <property type="component" value="Unassembled WGS sequence"/>
</dbReference>
<dbReference type="GO" id="GO:0000978">
    <property type="term" value="F:RNA polymerase II cis-regulatory region sequence-specific DNA binding"/>
    <property type="evidence" value="ECO:0007669"/>
    <property type="project" value="TreeGrafter"/>
</dbReference>
<keyword evidence="9" id="KW-1185">Reference proteome</keyword>
<dbReference type="GO" id="GO:0005634">
    <property type="term" value="C:nucleus"/>
    <property type="evidence" value="ECO:0007669"/>
    <property type="project" value="UniProtKB-SubCell"/>
</dbReference>
<dbReference type="InterPro" id="IPR057072">
    <property type="entry name" value="bHLH_INO4"/>
</dbReference>
<evidence type="ECO:0000256" key="6">
    <source>
        <dbReference type="SAM" id="MobiDB-lite"/>
    </source>
</evidence>
<comment type="caution">
    <text evidence="8">The sequence shown here is derived from an EMBL/GenBank/DDBJ whole genome shotgun (WGS) entry which is preliminary data.</text>
</comment>
<dbReference type="AlphaFoldDB" id="A0A443I238"/>
<evidence type="ECO:0000256" key="3">
    <source>
        <dbReference type="ARBA" id="ARBA00023125"/>
    </source>
</evidence>
<dbReference type="InterPro" id="IPR011598">
    <property type="entry name" value="bHLH_dom"/>
</dbReference>
<dbReference type="SUPFAM" id="SSF47459">
    <property type="entry name" value="HLH, helix-loop-helix DNA-binding domain"/>
    <property type="match status" value="1"/>
</dbReference>
<dbReference type="Gene3D" id="4.10.280.10">
    <property type="entry name" value="Helix-loop-helix DNA-binding domain"/>
    <property type="match status" value="1"/>
</dbReference>
<gene>
    <name evidence="8" type="ORF">C8Q69DRAFT_457840</name>
</gene>
<keyword evidence="4" id="KW-0804">Transcription</keyword>
<organism evidence="8 9">
    <name type="scientific">Byssochlamys spectabilis</name>
    <name type="common">Paecilomyces variotii</name>
    <dbReference type="NCBI Taxonomy" id="264951"/>
    <lineage>
        <taxon>Eukaryota</taxon>
        <taxon>Fungi</taxon>
        <taxon>Dikarya</taxon>
        <taxon>Ascomycota</taxon>
        <taxon>Pezizomycotina</taxon>
        <taxon>Eurotiomycetes</taxon>
        <taxon>Eurotiomycetidae</taxon>
        <taxon>Eurotiales</taxon>
        <taxon>Thermoascaceae</taxon>
        <taxon>Paecilomyces</taxon>
    </lineage>
</organism>
<sequence>MNLTGSDLRNGRGTSPAPGPFGYSFLSSFDTPYDPAPAPPPGPALLDDSESNMLDNFFTTMNANHLDTSDFWFRGQQPVKGPSNLDWSEELPPIFEGSTTTLGQPSALQHGLGKGAFSTADNGMETSSDILAAASMLYGNGMNANGFSSPFSHQLFPDHTLHNANRNFSVKGGVSKNSATGDQPAMEETCPQIARKQPLPRGYHAPEMFFDVQQPVTMDQQTVAKVRTLRWGSDASFMDQGYLPPPQHNMEERTKDLLDKLECFEPQSSAANTRAPSPVRMTGNGDWASLHGGYMPSGLRNDENVSDQLQPRKRQKSMVKAEDADSDVDASRSRTKKTKTSSQDKARRSSSDAGSRKAKQGSGKHARENLTEEQKRTNHILSEQKRRNLIKQGFDELCSLVPELRGGGFSKSAMLMQAADWLQDILHGNEILKAQLADLKAVDGIRMPR</sequence>
<comment type="subcellular location">
    <subcellularLocation>
        <location evidence="1">Nucleus</location>
    </subcellularLocation>
</comment>
<dbReference type="Pfam" id="PF23181">
    <property type="entry name" value="bHLH_INO4"/>
    <property type="match status" value="1"/>
</dbReference>